<dbReference type="OrthoDB" id="6228933at2"/>
<evidence type="ECO:0000313" key="3">
    <source>
        <dbReference type="EMBL" id="TWX55098.1"/>
    </source>
</evidence>
<dbReference type="EMBL" id="VOLR01000030">
    <property type="protein sequence ID" value="TWX55098.1"/>
    <property type="molecule type" value="Genomic_DNA"/>
</dbReference>
<keyword evidence="1" id="KW-0732">Signal</keyword>
<dbReference type="Proteomes" id="UP000321525">
    <property type="component" value="Unassembled WGS sequence"/>
</dbReference>
<dbReference type="Proteomes" id="UP000321917">
    <property type="component" value="Unassembled WGS sequence"/>
</dbReference>
<evidence type="ECO:0000313" key="4">
    <source>
        <dbReference type="EMBL" id="TWX63994.1"/>
    </source>
</evidence>
<proteinExistence type="predicted"/>
<evidence type="ECO:0000259" key="2">
    <source>
        <dbReference type="Pfam" id="PF07589"/>
    </source>
</evidence>
<dbReference type="EMBL" id="VOLQ01000036">
    <property type="protein sequence ID" value="TWX63994.1"/>
    <property type="molecule type" value="Genomic_DNA"/>
</dbReference>
<accession>A0A5C6Q511</accession>
<organism evidence="4 6">
    <name type="scientific">Colwellia hornerae</name>
    <dbReference type="NCBI Taxonomy" id="89402"/>
    <lineage>
        <taxon>Bacteria</taxon>
        <taxon>Pseudomonadati</taxon>
        <taxon>Pseudomonadota</taxon>
        <taxon>Gammaproteobacteria</taxon>
        <taxon>Alteromonadales</taxon>
        <taxon>Colwelliaceae</taxon>
        <taxon>Colwellia</taxon>
    </lineage>
</organism>
<name>A0A5C6Q511_9GAMM</name>
<dbReference type="NCBIfam" id="TIGR02595">
    <property type="entry name" value="PEP_CTERM"/>
    <property type="match status" value="1"/>
</dbReference>
<dbReference type="RefSeq" id="WP_146800643.1">
    <property type="nucleotide sequence ID" value="NZ_VOLP01000030.1"/>
</dbReference>
<dbReference type="Pfam" id="PF07589">
    <property type="entry name" value="PEP-CTERM"/>
    <property type="match status" value="1"/>
</dbReference>
<feature type="chain" id="PRO_5023025780" evidence="1">
    <location>
        <begin position="24"/>
        <end position="211"/>
    </location>
</feature>
<gene>
    <name evidence="3" type="ORF">ESZ26_16675</name>
    <name evidence="4" type="ORF">ESZ27_15290</name>
</gene>
<dbReference type="InterPro" id="IPR013424">
    <property type="entry name" value="Ice-binding_C"/>
</dbReference>
<protein>
    <submittedName>
        <fullName evidence="4">PEP-CTERM sorting domain-containing protein</fullName>
    </submittedName>
</protein>
<feature type="domain" description="Ice-binding protein C-terminal" evidence="2">
    <location>
        <begin position="185"/>
        <end position="206"/>
    </location>
</feature>
<reference evidence="4 6" key="1">
    <citation type="submission" date="2019-07" db="EMBL/GenBank/DDBJ databases">
        <title>Genomes of sea-ice associated Colwellia species.</title>
        <authorList>
            <person name="Bowman J.P."/>
        </authorList>
    </citation>
    <scope>NUCLEOTIDE SEQUENCE [LARGE SCALE GENOMIC DNA]</scope>
    <source>
        <strain evidence="3 5">ACAM 607</strain>
        <strain evidence="4 6">IC036</strain>
    </source>
</reference>
<evidence type="ECO:0000313" key="5">
    <source>
        <dbReference type="Proteomes" id="UP000321525"/>
    </source>
</evidence>
<feature type="signal peptide" evidence="1">
    <location>
        <begin position="1"/>
        <end position="23"/>
    </location>
</feature>
<comment type="caution">
    <text evidence="4">The sequence shown here is derived from an EMBL/GenBank/DDBJ whole genome shotgun (WGS) entry which is preliminary data.</text>
</comment>
<keyword evidence="5" id="KW-1185">Reference proteome</keyword>
<dbReference type="AlphaFoldDB" id="A0A5C6Q511"/>
<evidence type="ECO:0000256" key="1">
    <source>
        <dbReference type="SAM" id="SignalP"/>
    </source>
</evidence>
<sequence length="211" mass="22522">MKFKFLKAALVSTILVVSSFANAGLITFNDRASFEAYIGGEITDNLESAGTSRGSSTHTVGSNDFSWTMNDYNCEDGDGCSASFGGTTNNSPMMQSADDDFIWTYNNGAFNFTSGISSFGLQFGSHYGNSAVTLNGMNSGIQVSGSFFGIASDDNSLFNSVSYAKSLSYGSFDDVTYSRSNQSRDVPEPSTLAIFALGMIGLASRRFKKQS</sequence>
<evidence type="ECO:0000313" key="6">
    <source>
        <dbReference type="Proteomes" id="UP000321917"/>
    </source>
</evidence>